<dbReference type="GO" id="GO:0005789">
    <property type="term" value="C:endoplasmic reticulum membrane"/>
    <property type="evidence" value="ECO:0007669"/>
    <property type="project" value="UniProtKB-SubCell"/>
</dbReference>
<evidence type="ECO:0000259" key="12">
    <source>
        <dbReference type="Pfam" id="PF20520"/>
    </source>
</evidence>
<evidence type="ECO:0000256" key="8">
    <source>
        <dbReference type="ARBA" id="ARBA00023136"/>
    </source>
</evidence>
<keyword evidence="9" id="KW-0961">Cell wall biogenesis/degradation</keyword>
<reference evidence="13" key="1">
    <citation type="submission" date="2023-01" db="EMBL/GenBank/DDBJ databases">
        <authorList>
            <person name="Van Ghelder C."/>
            <person name="Rancurel C."/>
        </authorList>
    </citation>
    <scope>NUCLEOTIDE SEQUENCE</scope>
    <source>
        <strain evidence="13">CNCM I-4278</strain>
    </source>
</reference>
<comment type="similarity">
    <text evidence="2">Belongs to the BIG1 family.</text>
</comment>
<evidence type="ECO:0000313" key="14">
    <source>
        <dbReference type="Proteomes" id="UP001152607"/>
    </source>
</evidence>
<keyword evidence="7 10" id="KW-1133">Transmembrane helix</keyword>
<organism evidence="13 14">
    <name type="scientific">Periconia digitata</name>
    <dbReference type="NCBI Taxonomy" id="1303443"/>
    <lineage>
        <taxon>Eukaryota</taxon>
        <taxon>Fungi</taxon>
        <taxon>Dikarya</taxon>
        <taxon>Ascomycota</taxon>
        <taxon>Pezizomycotina</taxon>
        <taxon>Dothideomycetes</taxon>
        <taxon>Pleosporomycetidae</taxon>
        <taxon>Pleosporales</taxon>
        <taxon>Massarineae</taxon>
        <taxon>Periconiaceae</taxon>
        <taxon>Periconia</taxon>
    </lineage>
</organism>
<evidence type="ECO:0000256" key="11">
    <source>
        <dbReference type="SAM" id="SignalP"/>
    </source>
</evidence>
<name>A0A9W4UUB9_9PLEO</name>
<evidence type="ECO:0000256" key="1">
    <source>
        <dbReference type="ARBA" id="ARBA00004115"/>
    </source>
</evidence>
<feature type="domain" description="V-type proton ATPase subunit S1/VOA1 transmembrane" evidence="12">
    <location>
        <begin position="251"/>
        <end position="290"/>
    </location>
</feature>
<keyword evidence="5 11" id="KW-0732">Signal</keyword>
<feature type="signal peptide" evidence="11">
    <location>
        <begin position="1"/>
        <end position="19"/>
    </location>
</feature>
<dbReference type="Pfam" id="PF20520">
    <property type="entry name" value="Ac45-VOA1_TM"/>
    <property type="match status" value="1"/>
</dbReference>
<dbReference type="GO" id="GO:0006078">
    <property type="term" value="P:(1-&gt;6)-beta-D-glucan biosynthetic process"/>
    <property type="evidence" value="ECO:0007669"/>
    <property type="project" value="TreeGrafter"/>
</dbReference>
<dbReference type="OrthoDB" id="9985059at2759"/>
<dbReference type="InterPro" id="IPR046756">
    <property type="entry name" value="VAS1/VOA1_TM"/>
</dbReference>
<evidence type="ECO:0000256" key="9">
    <source>
        <dbReference type="ARBA" id="ARBA00023316"/>
    </source>
</evidence>
<protein>
    <recommendedName>
        <fullName evidence="3">Protein BIG1</fullName>
    </recommendedName>
</protein>
<dbReference type="GO" id="GO:0071555">
    <property type="term" value="P:cell wall organization"/>
    <property type="evidence" value="ECO:0007669"/>
    <property type="project" value="UniProtKB-KW"/>
</dbReference>
<keyword evidence="14" id="KW-1185">Reference proteome</keyword>
<dbReference type="InterPro" id="IPR037654">
    <property type="entry name" value="Big1"/>
</dbReference>
<keyword evidence="4 10" id="KW-0812">Transmembrane</keyword>
<proteinExistence type="inferred from homology"/>
<sequence>MVNSFVSAVALAALPSALAFSNASPYFFFSTAEVLIPGAETEVATALDATDRLIESLKSCPTKSYIVVEQHGVSAADYIDEHAAPRLRSYVANPGGNDNKIRSTMIIPEVISSASRFSKMATPAQQIADYIRQNCGAVDVEDTTTSVSKDAKKITTFAVDAPRTEQDLGKTDARIEDLIVELSGSEDYDFTVIYTTTPREEPITHEGSGKKATYEMESPFDDAVQMELKRDLSSHRRASSSKEGALFERYQYFTPGIFMAFIAIIPMFSIIIVGLRALTSLEVSYFAFSKEMGPAASRK</sequence>
<evidence type="ECO:0000256" key="5">
    <source>
        <dbReference type="ARBA" id="ARBA00022729"/>
    </source>
</evidence>
<dbReference type="GO" id="GO:0009272">
    <property type="term" value="P:fungal-type cell wall biogenesis"/>
    <property type="evidence" value="ECO:0007669"/>
    <property type="project" value="TreeGrafter"/>
</dbReference>
<keyword evidence="8 10" id="KW-0472">Membrane</keyword>
<accession>A0A9W4UUB9</accession>
<evidence type="ECO:0000256" key="3">
    <source>
        <dbReference type="ARBA" id="ARBA00022089"/>
    </source>
</evidence>
<comment type="caution">
    <text evidence="13">The sequence shown here is derived from an EMBL/GenBank/DDBJ whole genome shotgun (WGS) entry which is preliminary data.</text>
</comment>
<feature type="chain" id="PRO_5040804145" description="Protein BIG1" evidence="11">
    <location>
        <begin position="20"/>
        <end position="299"/>
    </location>
</feature>
<dbReference type="EMBL" id="CAOQHR010000012">
    <property type="protein sequence ID" value="CAI6341994.1"/>
    <property type="molecule type" value="Genomic_DNA"/>
</dbReference>
<gene>
    <name evidence="13" type="ORF">PDIGIT_LOCUS15195</name>
</gene>
<dbReference type="PANTHER" id="PTHR28285">
    <property type="entry name" value="PROTEIN BIG1"/>
    <property type="match status" value="1"/>
</dbReference>
<evidence type="ECO:0000256" key="6">
    <source>
        <dbReference type="ARBA" id="ARBA00022824"/>
    </source>
</evidence>
<dbReference type="Proteomes" id="UP001152607">
    <property type="component" value="Unassembled WGS sequence"/>
</dbReference>
<evidence type="ECO:0000256" key="7">
    <source>
        <dbReference type="ARBA" id="ARBA00022989"/>
    </source>
</evidence>
<evidence type="ECO:0000313" key="13">
    <source>
        <dbReference type="EMBL" id="CAI6341994.1"/>
    </source>
</evidence>
<dbReference type="AlphaFoldDB" id="A0A9W4UUB9"/>
<evidence type="ECO:0000256" key="4">
    <source>
        <dbReference type="ARBA" id="ARBA00022692"/>
    </source>
</evidence>
<evidence type="ECO:0000256" key="2">
    <source>
        <dbReference type="ARBA" id="ARBA00008203"/>
    </source>
</evidence>
<evidence type="ECO:0000256" key="10">
    <source>
        <dbReference type="SAM" id="Phobius"/>
    </source>
</evidence>
<comment type="subcellular location">
    <subcellularLocation>
        <location evidence="1">Endoplasmic reticulum membrane</location>
        <topology evidence="1">Single-pass type I membrane protein</topology>
    </subcellularLocation>
</comment>
<feature type="transmembrane region" description="Helical" evidence="10">
    <location>
        <begin position="252"/>
        <end position="275"/>
    </location>
</feature>
<dbReference type="PANTHER" id="PTHR28285:SF1">
    <property type="entry name" value="PROTEIN BIG1"/>
    <property type="match status" value="1"/>
</dbReference>
<keyword evidence="6" id="KW-0256">Endoplasmic reticulum</keyword>